<keyword evidence="3" id="KW-0677">Repeat</keyword>
<keyword evidence="2" id="KW-0762">Sugar transport</keyword>
<dbReference type="RefSeq" id="WP_310457546.1">
    <property type="nucleotide sequence ID" value="NZ_JAVKPH010000012.1"/>
</dbReference>
<dbReference type="GO" id="GO:0005524">
    <property type="term" value="F:ATP binding"/>
    <property type="evidence" value="ECO:0007669"/>
    <property type="project" value="UniProtKB-KW"/>
</dbReference>
<dbReference type="InterPro" id="IPR017871">
    <property type="entry name" value="ABC_transporter-like_CS"/>
</dbReference>
<keyword evidence="4" id="KW-0547">Nucleotide-binding</keyword>
<keyword evidence="5 7" id="KW-0067">ATP-binding</keyword>
<evidence type="ECO:0000256" key="3">
    <source>
        <dbReference type="ARBA" id="ARBA00022737"/>
    </source>
</evidence>
<organism evidence="7 8">
    <name type="scientific">Ruixingdingia sedimenti</name>
    <dbReference type="NCBI Taxonomy" id="3073604"/>
    <lineage>
        <taxon>Bacteria</taxon>
        <taxon>Pseudomonadati</taxon>
        <taxon>Pseudomonadota</taxon>
        <taxon>Alphaproteobacteria</taxon>
        <taxon>Rhodobacterales</taxon>
        <taxon>Paracoccaceae</taxon>
        <taxon>Ruixingdingia</taxon>
    </lineage>
</organism>
<dbReference type="Pfam" id="PF00005">
    <property type="entry name" value="ABC_tran"/>
    <property type="match status" value="1"/>
</dbReference>
<evidence type="ECO:0000256" key="4">
    <source>
        <dbReference type="ARBA" id="ARBA00022741"/>
    </source>
</evidence>
<dbReference type="SUPFAM" id="SSF52540">
    <property type="entry name" value="P-loop containing nucleoside triphosphate hydrolases"/>
    <property type="match status" value="1"/>
</dbReference>
<keyword evidence="1" id="KW-0813">Transport</keyword>
<evidence type="ECO:0000256" key="1">
    <source>
        <dbReference type="ARBA" id="ARBA00022448"/>
    </source>
</evidence>
<keyword evidence="8" id="KW-1185">Reference proteome</keyword>
<comment type="caution">
    <text evidence="7">The sequence shown here is derived from an EMBL/GenBank/DDBJ whole genome shotgun (WGS) entry which is preliminary data.</text>
</comment>
<dbReference type="EMBL" id="JAVKPH010000012">
    <property type="protein sequence ID" value="MDR5653308.1"/>
    <property type="molecule type" value="Genomic_DNA"/>
</dbReference>
<dbReference type="InterPro" id="IPR050107">
    <property type="entry name" value="ABC_carbohydrate_import_ATPase"/>
</dbReference>
<sequence length="205" mass="22595">MKTRHVLAGALKRNLFYGGDIRFGDRSVRYRVPRQAVRDGIVYVTEDRKLDGFFETMSIARNIQMGHLAMGSNPLGLVSMAEAQQLAESWWKDLNIRAIGADAKVLELSGGNQQKVVIAKSLVQNPRLVIFDEPTRGGDVGSIVEIHNFINRLADSGIAVVVILSCLPEILAPSDRILVARQGQIVEEMRAAGATEERIMYAAVH</sequence>
<evidence type="ECO:0000313" key="8">
    <source>
        <dbReference type="Proteomes" id="UP001247754"/>
    </source>
</evidence>
<feature type="domain" description="ABC transporter" evidence="6">
    <location>
        <begin position="1"/>
        <end position="202"/>
    </location>
</feature>
<protein>
    <submittedName>
        <fullName evidence="7">ATP-binding cassette domain-containing protein</fullName>
    </submittedName>
</protein>
<dbReference type="Gene3D" id="3.40.50.300">
    <property type="entry name" value="P-loop containing nucleotide triphosphate hydrolases"/>
    <property type="match status" value="1"/>
</dbReference>
<evidence type="ECO:0000313" key="7">
    <source>
        <dbReference type="EMBL" id="MDR5653308.1"/>
    </source>
</evidence>
<accession>A0ABU1F9P6</accession>
<dbReference type="PROSITE" id="PS50893">
    <property type="entry name" value="ABC_TRANSPORTER_2"/>
    <property type="match status" value="1"/>
</dbReference>
<evidence type="ECO:0000259" key="6">
    <source>
        <dbReference type="PROSITE" id="PS50893"/>
    </source>
</evidence>
<evidence type="ECO:0000256" key="5">
    <source>
        <dbReference type="ARBA" id="ARBA00022840"/>
    </source>
</evidence>
<dbReference type="Proteomes" id="UP001247754">
    <property type="component" value="Unassembled WGS sequence"/>
</dbReference>
<proteinExistence type="predicted"/>
<dbReference type="InterPro" id="IPR027417">
    <property type="entry name" value="P-loop_NTPase"/>
</dbReference>
<dbReference type="PANTHER" id="PTHR43790:SF9">
    <property type="entry name" value="GALACTOFURANOSE TRANSPORTER ATP-BINDING PROTEIN YTFR"/>
    <property type="match status" value="1"/>
</dbReference>
<reference evidence="7 8" key="1">
    <citation type="submission" date="2023-09" db="EMBL/GenBank/DDBJ databases">
        <title>Xinfangfangia sedmenti sp. nov., isolated the sedment.</title>
        <authorList>
            <person name="Xu L."/>
        </authorList>
    </citation>
    <scope>NUCLEOTIDE SEQUENCE [LARGE SCALE GENOMIC DNA]</scope>
    <source>
        <strain evidence="7 8">LG-4</strain>
    </source>
</reference>
<dbReference type="PROSITE" id="PS00211">
    <property type="entry name" value="ABC_TRANSPORTER_1"/>
    <property type="match status" value="1"/>
</dbReference>
<gene>
    <name evidence="7" type="ORF">RGD00_11880</name>
</gene>
<dbReference type="InterPro" id="IPR003439">
    <property type="entry name" value="ABC_transporter-like_ATP-bd"/>
</dbReference>
<evidence type="ECO:0000256" key="2">
    <source>
        <dbReference type="ARBA" id="ARBA00022597"/>
    </source>
</evidence>
<name>A0ABU1F9P6_9RHOB</name>
<dbReference type="PANTHER" id="PTHR43790">
    <property type="entry name" value="CARBOHYDRATE TRANSPORT ATP-BINDING PROTEIN MG119-RELATED"/>
    <property type="match status" value="1"/>
</dbReference>